<protein>
    <submittedName>
        <fullName evidence="2">Cytoplasmic protein</fullName>
    </submittedName>
</protein>
<feature type="compositionally biased region" description="Low complexity" evidence="1">
    <location>
        <begin position="25"/>
        <end position="38"/>
    </location>
</feature>
<dbReference type="Proteomes" id="UP000243401">
    <property type="component" value="Unassembled WGS sequence"/>
</dbReference>
<name>A0AAJ3P105_ECOLX</name>
<organism evidence="2 3">
    <name type="scientific">Escherichia coli H605</name>
    <dbReference type="NCBI Taxonomy" id="656410"/>
    <lineage>
        <taxon>Bacteria</taxon>
        <taxon>Pseudomonadati</taxon>
        <taxon>Pseudomonadota</taxon>
        <taxon>Gammaproteobacteria</taxon>
        <taxon>Enterobacterales</taxon>
        <taxon>Enterobacteriaceae</taxon>
        <taxon>Escherichia</taxon>
    </lineage>
</organism>
<evidence type="ECO:0000313" key="2">
    <source>
        <dbReference type="EMBL" id="OSL49918.1"/>
    </source>
</evidence>
<accession>A0AAJ3P105</accession>
<gene>
    <name evidence="2" type="ORF">EATG_00791</name>
</gene>
<dbReference type="AlphaFoldDB" id="A0AAJ3P105"/>
<reference evidence="2 3" key="1">
    <citation type="submission" date="2010-04" db="EMBL/GenBank/DDBJ databases">
        <title>The Genome Sequence of Escherichia coli H605.</title>
        <authorList>
            <consortium name="The Broad Institute Genome Sequencing Platform"/>
            <consortium name="The Broad Institute Genome Sequencing Center for Infectious Disease"/>
            <person name="Feldgarden M."/>
            <person name="Gordon D.M."/>
            <person name="Johnson J.R."/>
            <person name="Johnston B.D."/>
            <person name="Young S."/>
            <person name="Zeng Q."/>
            <person name="Koehrsen M."/>
            <person name="Alvarado L."/>
            <person name="Berlin A.M."/>
            <person name="Borenstein D."/>
            <person name="Chapman S.B."/>
            <person name="Chen Z."/>
            <person name="Engels R."/>
            <person name="Freedman E."/>
            <person name="Gellesch M."/>
            <person name="Goldberg J."/>
            <person name="Griggs A."/>
            <person name="Gujja S."/>
            <person name="Heilman E.R."/>
            <person name="Heiman D.I."/>
            <person name="Hepburn T.A."/>
            <person name="Howarth C."/>
            <person name="Jen D."/>
            <person name="Larson L."/>
            <person name="Mehta T."/>
            <person name="Park D."/>
            <person name="Pearson M."/>
            <person name="Richards J."/>
            <person name="Roberts A."/>
            <person name="Saif S."/>
            <person name="Shea T.D."/>
            <person name="Shenoy N."/>
            <person name="Sisk P."/>
            <person name="Stolte C."/>
            <person name="Sykes S.N."/>
            <person name="Walk T."/>
            <person name="White J."/>
            <person name="Yandava C."/>
            <person name="Haas B."/>
            <person name="Henn M.R."/>
            <person name="Nusbaum C."/>
            <person name="Birren B."/>
        </authorList>
    </citation>
    <scope>NUCLEOTIDE SEQUENCE [LARGE SCALE GENOMIC DNA]</scope>
    <source>
        <strain evidence="2 3">H605</strain>
    </source>
</reference>
<comment type="caution">
    <text evidence="2">The sequence shown here is derived from an EMBL/GenBank/DDBJ whole genome shotgun (WGS) entry which is preliminary data.</text>
</comment>
<dbReference type="EMBL" id="ADJX01000002">
    <property type="protein sequence ID" value="OSL49918.1"/>
    <property type="molecule type" value="Genomic_DNA"/>
</dbReference>
<evidence type="ECO:0000256" key="1">
    <source>
        <dbReference type="SAM" id="MobiDB-lite"/>
    </source>
</evidence>
<sequence length="38" mass="3934">MDSTAGGISKMTRSAHLKQEKKGAKAVTAKATTSRATL</sequence>
<feature type="region of interest" description="Disordered" evidence="1">
    <location>
        <begin position="1"/>
        <end position="38"/>
    </location>
</feature>
<evidence type="ECO:0000313" key="3">
    <source>
        <dbReference type="Proteomes" id="UP000243401"/>
    </source>
</evidence>
<proteinExistence type="predicted"/>